<dbReference type="Pfam" id="PF13561">
    <property type="entry name" value="adh_short_C2"/>
    <property type="match status" value="1"/>
</dbReference>
<evidence type="ECO:0000313" key="4">
    <source>
        <dbReference type="EMBL" id="TVY50773.1"/>
    </source>
</evidence>
<protein>
    <submittedName>
        <fullName evidence="4">D-arabinitol 2-dehydrogenase [ribulose-forming]</fullName>
    </submittedName>
</protein>
<dbReference type="Proteomes" id="UP000481288">
    <property type="component" value="Unassembled WGS sequence"/>
</dbReference>
<dbReference type="InterPro" id="IPR020904">
    <property type="entry name" value="Sc_DH/Rdtase_CS"/>
</dbReference>
<name>A0A7D8YHS8_9HELO</name>
<comment type="similarity">
    <text evidence="1">Belongs to the short-chain dehydrogenases/reductases (SDR) family.</text>
</comment>
<dbReference type="Gene3D" id="3.40.50.720">
    <property type="entry name" value="NAD(P)-binding Rossmann-like Domain"/>
    <property type="match status" value="1"/>
</dbReference>
<accession>A0A7D8YHS8</accession>
<evidence type="ECO:0000256" key="2">
    <source>
        <dbReference type="ARBA" id="ARBA00022857"/>
    </source>
</evidence>
<proteinExistence type="inferred from homology"/>
<gene>
    <name evidence="4" type="primary">ARD_1</name>
    <name evidence="4" type="ORF">LCER1_G007277</name>
</gene>
<dbReference type="PROSITE" id="PS00061">
    <property type="entry name" value="ADH_SHORT"/>
    <property type="match status" value="1"/>
</dbReference>
<dbReference type="AlphaFoldDB" id="A0A7D8YHS8"/>
<evidence type="ECO:0000256" key="1">
    <source>
        <dbReference type="ARBA" id="ARBA00006484"/>
    </source>
</evidence>
<organism evidence="4 5">
    <name type="scientific">Lachnellula cervina</name>
    <dbReference type="NCBI Taxonomy" id="1316786"/>
    <lineage>
        <taxon>Eukaryota</taxon>
        <taxon>Fungi</taxon>
        <taxon>Dikarya</taxon>
        <taxon>Ascomycota</taxon>
        <taxon>Pezizomycotina</taxon>
        <taxon>Leotiomycetes</taxon>
        <taxon>Helotiales</taxon>
        <taxon>Lachnaceae</taxon>
        <taxon>Lachnellula</taxon>
    </lineage>
</organism>
<dbReference type="InterPro" id="IPR036291">
    <property type="entry name" value="NAD(P)-bd_dom_sf"/>
</dbReference>
<dbReference type="GO" id="GO:0050664">
    <property type="term" value="F:oxidoreductase activity, acting on NAD(P)H, oxygen as acceptor"/>
    <property type="evidence" value="ECO:0007669"/>
    <property type="project" value="TreeGrafter"/>
</dbReference>
<dbReference type="OrthoDB" id="1669814at2759"/>
<keyword evidence="2" id="KW-0521">NADP</keyword>
<sequence length="320" mass="34236">MDGLIAAAGIQQERAALEYTAADCDEMMSVNVTGCFMTCQAVARQMVGCGSKGSIVMIGSMSAGIANRGLICPAYNASKAAVLQLARNLASEWGQHGIRVNTISPGYIVTAMVEALFEKFPDRREDWPKQNMLGRLSAPEEYRGAAVFLISDASSFMTAHTTPLPPNRPTVPSFNSNLLSISSSSTPLSLNTSTCLNVTTSKKLLPLAPLRPILSNSRSASSANLYLAVNKLTAGFETGDADGKMDCEGVEDEGRKWGVEDMDVDVVGEGVARKVDEGEYVGFGWTGPSCWRRALRPGFMSGSEASRFMSLLIATRFSFG</sequence>
<keyword evidence="5" id="KW-1185">Reference proteome</keyword>
<evidence type="ECO:0000256" key="3">
    <source>
        <dbReference type="ARBA" id="ARBA00023002"/>
    </source>
</evidence>
<dbReference type="InterPro" id="IPR002347">
    <property type="entry name" value="SDR_fam"/>
</dbReference>
<reference evidence="4 5" key="1">
    <citation type="submission" date="2018-05" db="EMBL/GenBank/DDBJ databases">
        <title>Whole genome sequencing for identification of molecular markers to develop diagnostic detection tools for the regulated plant pathogen Lachnellula willkommii.</title>
        <authorList>
            <person name="Giroux E."/>
            <person name="Bilodeau G."/>
        </authorList>
    </citation>
    <scope>NUCLEOTIDE SEQUENCE [LARGE SCALE GENOMIC DNA]</scope>
    <source>
        <strain evidence="4 5">CBS 625.97</strain>
    </source>
</reference>
<keyword evidence="3" id="KW-0560">Oxidoreductase</keyword>
<dbReference type="PANTHER" id="PTHR43008:SF4">
    <property type="entry name" value="CHAIN DEHYDROGENASE, PUTATIVE (AFU_ORTHOLOGUE AFUA_4G08710)-RELATED"/>
    <property type="match status" value="1"/>
</dbReference>
<dbReference type="SUPFAM" id="SSF51735">
    <property type="entry name" value="NAD(P)-binding Rossmann-fold domains"/>
    <property type="match status" value="1"/>
</dbReference>
<dbReference type="PANTHER" id="PTHR43008">
    <property type="entry name" value="BENZIL REDUCTASE"/>
    <property type="match status" value="1"/>
</dbReference>
<dbReference type="PRINTS" id="PR00081">
    <property type="entry name" value="GDHRDH"/>
</dbReference>
<evidence type="ECO:0000313" key="5">
    <source>
        <dbReference type="Proteomes" id="UP000481288"/>
    </source>
</evidence>
<dbReference type="EMBL" id="QGMG01001010">
    <property type="protein sequence ID" value="TVY50773.1"/>
    <property type="molecule type" value="Genomic_DNA"/>
</dbReference>
<dbReference type="GO" id="GO:0016616">
    <property type="term" value="F:oxidoreductase activity, acting on the CH-OH group of donors, NAD or NADP as acceptor"/>
    <property type="evidence" value="ECO:0007669"/>
    <property type="project" value="UniProtKB-ARBA"/>
</dbReference>
<comment type="caution">
    <text evidence="4">The sequence shown here is derived from an EMBL/GenBank/DDBJ whole genome shotgun (WGS) entry which is preliminary data.</text>
</comment>